<dbReference type="Gene3D" id="3.40.50.300">
    <property type="entry name" value="P-loop containing nucleotide triphosphate hydrolases"/>
    <property type="match status" value="1"/>
</dbReference>
<dbReference type="PANTHER" id="PTHR32309:SF32">
    <property type="entry name" value="TYROSINE-PROTEIN KINASE ETK-RELATED"/>
    <property type="match status" value="1"/>
</dbReference>
<evidence type="ECO:0000256" key="12">
    <source>
        <dbReference type="ARBA" id="ARBA00023137"/>
    </source>
</evidence>
<evidence type="ECO:0000313" key="20">
    <source>
        <dbReference type="Proteomes" id="UP000592820"/>
    </source>
</evidence>
<dbReference type="InterPro" id="IPR027417">
    <property type="entry name" value="P-loop_NTPase"/>
</dbReference>
<evidence type="ECO:0000256" key="1">
    <source>
        <dbReference type="ARBA" id="ARBA00004429"/>
    </source>
</evidence>
<feature type="domain" description="Tyrosine-protein kinase G-rich" evidence="18">
    <location>
        <begin position="389"/>
        <end position="469"/>
    </location>
</feature>
<dbReference type="NCBIfam" id="TIGR01007">
    <property type="entry name" value="eps_fam"/>
    <property type="match status" value="1"/>
</dbReference>
<evidence type="ECO:0000313" key="19">
    <source>
        <dbReference type="EMBL" id="MBB5403362.1"/>
    </source>
</evidence>
<dbReference type="GO" id="GO:0005524">
    <property type="term" value="F:ATP binding"/>
    <property type="evidence" value="ECO:0007669"/>
    <property type="project" value="UniProtKB-KW"/>
</dbReference>
<keyword evidence="9" id="KW-0067">ATP-binding</keyword>
<dbReference type="NCBIfam" id="TIGR01005">
    <property type="entry name" value="eps_transp_fam"/>
    <property type="match status" value="1"/>
</dbReference>
<reference evidence="19 20" key="1">
    <citation type="submission" date="2020-08" db="EMBL/GenBank/DDBJ databases">
        <title>Genomic Encyclopedia of Type Strains, Phase IV (KMG-V): Genome sequencing to study the core and pangenomes of soil and plant-associated prokaryotes.</title>
        <authorList>
            <person name="Whitman W."/>
        </authorList>
    </citation>
    <scope>NUCLEOTIDE SEQUENCE [LARGE SCALE GENOMIC DNA]</scope>
    <source>
        <strain evidence="19 20">JPY162</strain>
    </source>
</reference>
<dbReference type="GO" id="GO:0005886">
    <property type="term" value="C:plasma membrane"/>
    <property type="evidence" value="ECO:0007669"/>
    <property type="project" value="UniProtKB-SubCell"/>
</dbReference>
<keyword evidence="12" id="KW-0829">Tyrosine-protein kinase</keyword>
<feature type="transmembrane region" description="Helical" evidence="15">
    <location>
        <begin position="32"/>
        <end position="51"/>
    </location>
</feature>
<dbReference type="EC" id="2.7.10.-" evidence="19"/>
<dbReference type="SUPFAM" id="SSF52540">
    <property type="entry name" value="P-loop containing nucleoside triphosphate hydrolases"/>
    <property type="match status" value="1"/>
</dbReference>
<keyword evidence="14" id="KW-0175">Coiled coil</keyword>
<protein>
    <submittedName>
        <fullName evidence="19">Tyrosine-protein kinase Etk/Wzc</fullName>
        <ecNumber evidence="19">2.7.10.-</ecNumber>
    </submittedName>
</protein>
<keyword evidence="4" id="KW-0997">Cell inner membrane</keyword>
<feature type="coiled-coil region" evidence="14">
    <location>
        <begin position="328"/>
        <end position="355"/>
    </location>
</feature>
<dbReference type="Proteomes" id="UP000592820">
    <property type="component" value="Unassembled WGS sequence"/>
</dbReference>
<evidence type="ECO:0000256" key="8">
    <source>
        <dbReference type="ARBA" id="ARBA00022777"/>
    </source>
</evidence>
<dbReference type="InterPro" id="IPR032807">
    <property type="entry name" value="GNVR"/>
</dbReference>
<sequence>MNPAQLSFKDVHITNTDMDLPGILVVLRQNRWRIAACTAAFALLGAVYAMVAPPVYESDIMIQVDTRADPTSDRSMLDAVSSINDNKSTTAAESQILSSRAIVTRAVDKQALFIDAKPRRFPVIGSLVARYLESDMTPGIFGVGGFAWGRESLSIDKFDVPAKLEGKQFRLTLEPNHRFTLSGPALDAPVIGEIGKLQSFSTTRGPIQLLVTGASGQPGVTFDLYRNSRLKTIERIQSQLSIQEKVKDSGILVAKLRGKDPVIVSDTLKEIARQFILQNMERKSLEASNSLDFLKRQLPVLKTQLEHSQQADTELHRRAGVVDLPEEAKQAIAQMSAAKAQLLALQQQRRDLATRFAPSYLSVVSVDRQIKGLEEQISLYAQQMARFPDLQQEVARSEMQVKVDSALYTALLNNAQQLELVKAGKVGTVRLIDTPAVPEDPVFPKKSIVVVLFSLFGLLSGLAYAFVRSTVLCGVKTPSEIERALGINVYATIPYSRRQRVMLKSERKEGNATLLAEVSKADPAVEGLRALRMTLNHGKDGISNKIVLVTGATPGVGKSFVSANFARVVASSGKRVLLIDADLRNGHLRKYFNAGHKPGLVDFLEGRAGLSAVIQHDAASNLDFVATGLQPAEPGELLLSPRLNQMLDDCAQEYDLVIVDAPPILTVSDAAVLAQNAGTVFVVAMSEVTKLAELEECAKRMDRSGVRITGVILNGAKLPLGEYGYAGLHGIA</sequence>
<keyword evidence="5 19" id="KW-0808">Transferase</keyword>
<dbReference type="Pfam" id="PF13614">
    <property type="entry name" value="AAA_31"/>
    <property type="match status" value="1"/>
</dbReference>
<evidence type="ECO:0000259" key="18">
    <source>
        <dbReference type="Pfam" id="PF13807"/>
    </source>
</evidence>
<evidence type="ECO:0000256" key="15">
    <source>
        <dbReference type="SAM" id="Phobius"/>
    </source>
</evidence>
<dbReference type="Pfam" id="PF23607">
    <property type="entry name" value="WZC_N"/>
    <property type="match status" value="1"/>
</dbReference>
<dbReference type="GO" id="GO:0004713">
    <property type="term" value="F:protein tyrosine kinase activity"/>
    <property type="evidence" value="ECO:0007669"/>
    <property type="project" value="UniProtKB-KW"/>
</dbReference>
<evidence type="ECO:0000256" key="7">
    <source>
        <dbReference type="ARBA" id="ARBA00022741"/>
    </source>
</evidence>
<dbReference type="AlphaFoldDB" id="A0A7W8LAD7"/>
<evidence type="ECO:0000256" key="9">
    <source>
        <dbReference type="ARBA" id="ARBA00022840"/>
    </source>
</evidence>
<organism evidence="19 20">
    <name type="scientific">Paraburkholderia youngii</name>
    <dbReference type="NCBI Taxonomy" id="2782701"/>
    <lineage>
        <taxon>Bacteria</taxon>
        <taxon>Pseudomonadati</taxon>
        <taxon>Pseudomonadota</taxon>
        <taxon>Betaproteobacteria</taxon>
        <taxon>Burkholderiales</taxon>
        <taxon>Burkholderiaceae</taxon>
        <taxon>Paraburkholderia</taxon>
    </lineage>
</organism>
<proteinExistence type="inferred from homology"/>
<evidence type="ECO:0000256" key="11">
    <source>
        <dbReference type="ARBA" id="ARBA00023136"/>
    </source>
</evidence>
<comment type="catalytic activity">
    <reaction evidence="13">
        <text>L-tyrosyl-[protein] + ATP = O-phospho-L-tyrosyl-[protein] + ADP + H(+)</text>
        <dbReference type="Rhea" id="RHEA:10596"/>
        <dbReference type="Rhea" id="RHEA-COMP:10136"/>
        <dbReference type="Rhea" id="RHEA-COMP:20101"/>
        <dbReference type="ChEBI" id="CHEBI:15378"/>
        <dbReference type="ChEBI" id="CHEBI:30616"/>
        <dbReference type="ChEBI" id="CHEBI:46858"/>
        <dbReference type="ChEBI" id="CHEBI:61978"/>
        <dbReference type="ChEBI" id="CHEBI:456216"/>
    </reaction>
</comment>
<keyword evidence="3" id="KW-1003">Cell membrane</keyword>
<evidence type="ECO:0000256" key="13">
    <source>
        <dbReference type="ARBA" id="ARBA00053015"/>
    </source>
</evidence>
<name>A0A7W8LAD7_9BURK</name>
<dbReference type="EMBL" id="JACHDE010000013">
    <property type="protein sequence ID" value="MBB5403362.1"/>
    <property type="molecule type" value="Genomic_DNA"/>
</dbReference>
<dbReference type="Pfam" id="PF13807">
    <property type="entry name" value="GNVR"/>
    <property type="match status" value="1"/>
</dbReference>
<dbReference type="InterPro" id="IPR025669">
    <property type="entry name" value="AAA_dom"/>
</dbReference>
<evidence type="ECO:0000256" key="14">
    <source>
        <dbReference type="SAM" id="Coils"/>
    </source>
</evidence>
<comment type="caution">
    <text evidence="19">The sequence shown here is derived from an EMBL/GenBank/DDBJ whole genome shotgun (WGS) entry which is preliminary data.</text>
</comment>
<feature type="domain" description="AAA" evidence="17">
    <location>
        <begin position="545"/>
        <end position="684"/>
    </location>
</feature>
<dbReference type="InterPro" id="IPR050445">
    <property type="entry name" value="Bact_polysacc_biosynth/exp"/>
</dbReference>
<gene>
    <name evidence="19" type="ORF">HDG41_005450</name>
</gene>
<dbReference type="RefSeq" id="WP_184227703.1">
    <property type="nucleotide sequence ID" value="NZ_JACHDE010000013.1"/>
</dbReference>
<dbReference type="InterPro" id="IPR005702">
    <property type="entry name" value="Wzc-like_C"/>
</dbReference>
<keyword evidence="8 19" id="KW-0418">Kinase</keyword>
<comment type="subcellular location">
    <subcellularLocation>
        <location evidence="1">Cell inner membrane</location>
        <topology evidence="1">Multi-pass membrane protein</topology>
    </subcellularLocation>
</comment>
<accession>A0A7W8LAD7</accession>
<evidence type="ECO:0000256" key="2">
    <source>
        <dbReference type="ARBA" id="ARBA00008883"/>
    </source>
</evidence>
<keyword evidence="7" id="KW-0547">Nucleotide-binding</keyword>
<evidence type="ECO:0000256" key="3">
    <source>
        <dbReference type="ARBA" id="ARBA00022475"/>
    </source>
</evidence>
<dbReference type="CDD" id="cd05387">
    <property type="entry name" value="BY-kinase"/>
    <property type="match status" value="1"/>
</dbReference>
<dbReference type="InterPro" id="IPR005700">
    <property type="entry name" value="EPS_ExoP-like"/>
</dbReference>
<evidence type="ECO:0000256" key="5">
    <source>
        <dbReference type="ARBA" id="ARBA00022679"/>
    </source>
</evidence>
<dbReference type="Pfam" id="PF02706">
    <property type="entry name" value="Wzz"/>
    <property type="match status" value="1"/>
</dbReference>
<dbReference type="InterPro" id="IPR003856">
    <property type="entry name" value="LPS_length_determ_N"/>
</dbReference>
<dbReference type="PANTHER" id="PTHR32309">
    <property type="entry name" value="TYROSINE-PROTEIN KINASE"/>
    <property type="match status" value="1"/>
</dbReference>
<evidence type="ECO:0000259" key="17">
    <source>
        <dbReference type="Pfam" id="PF13614"/>
    </source>
</evidence>
<evidence type="ECO:0000256" key="6">
    <source>
        <dbReference type="ARBA" id="ARBA00022692"/>
    </source>
</evidence>
<evidence type="ECO:0000256" key="4">
    <source>
        <dbReference type="ARBA" id="ARBA00022519"/>
    </source>
</evidence>
<evidence type="ECO:0000259" key="16">
    <source>
        <dbReference type="Pfam" id="PF02706"/>
    </source>
</evidence>
<keyword evidence="11 15" id="KW-0472">Membrane</keyword>
<feature type="domain" description="Polysaccharide chain length determinant N-terminal" evidence="16">
    <location>
        <begin position="17"/>
        <end position="109"/>
    </location>
</feature>
<comment type="similarity">
    <text evidence="2">Belongs to the etk/wzc family.</text>
</comment>
<keyword evidence="10 15" id="KW-1133">Transmembrane helix</keyword>
<keyword evidence="6 15" id="KW-0812">Transmembrane</keyword>
<evidence type="ECO:0000256" key="10">
    <source>
        <dbReference type="ARBA" id="ARBA00022989"/>
    </source>
</evidence>